<dbReference type="OrthoDB" id="1551210at2"/>
<dbReference type="Proteomes" id="UP000239239">
    <property type="component" value="Unassembled WGS sequence"/>
</dbReference>
<proteinExistence type="predicted"/>
<dbReference type="InterPro" id="IPR025161">
    <property type="entry name" value="IS402-like_dom"/>
</dbReference>
<dbReference type="RefSeq" id="WP_071974635.1">
    <property type="nucleotide sequence ID" value="NZ_CP017601.1"/>
</dbReference>
<gene>
    <name evidence="1" type="ORF">C3928_06320</name>
</gene>
<evidence type="ECO:0000313" key="2">
    <source>
        <dbReference type="Proteomes" id="UP000239239"/>
    </source>
</evidence>
<protein>
    <submittedName>
        <fullName evidence="1">Uncharacterized protein</fullName>
    </submittedName>
</protein>
<evidence type="ECO:0000313" key="1">
    <source>
        <dbReference type="EMBL" id="PPK30382.1"/>
    </source>
</evidence>
<name>A0A2S6EYY0_LEGPN</name>
<organism evidence="1 2">
    <name type="scientific">Legionella pneumophila</name>
    <dbReference type="NCBI Taxonomy" id="446"/>
    <lineage>
        <taxon>Bacteria</taxon>
        <taxon>Pseudomonadati</taxon>
        <taxon>Pseudomonadota</taxon>
        <taxon>Gammaproteobacteria</taxon>
        <taxon>Legionellales</taxon>
        <taxon>Legionellaceae</taxon>
        <taxon>Legionella</taxon>
    </lineage>
</organism>
<dbReference type="EMBL" id="PQWY01000011">
    <property type="protein sequence ID" value="PPK30382.1"/>
    <property type="molecule type" value="Genomic_DNA"/>
</dbReference>
<dbReference type="AlphaFoldDB" id="A0A2S6EYY0"/>
<reference evidence="1 2" key="1">
    <citation type="submission" date="2018-02" db="EMBL/GenBank/DDBJ databases">
        <title>Draft genome sequences of four Legionella pneumophila clinical strains isolated in Ontario.</title>
        <authorList>
            <person name="Fortuna A."/>
            <person name="Ramnarine R."/>
            <person name="Li A."/>
            <person name="Frantz C."/>
            <person name="Mallo G."/>
        </authorList>
    </citation>
    <scope>NUCLEOTIDE SEQUENCE [LARGE SCALE GENOMIC DNA]</scope>
    <source>
        <strain evidence="1 2">LG61</strain>
    </source>
</reference>
<comment type="caution">
    <text evidence="1">The sequence shown here is derived from an EMBL/GenBank/DDBJ whole genome shotgun (WGS) entry which is preliminary data.</text>
</comment>
<dbReference type="Pfam" id="PF13340">
    <property type="entry name" value="DUF4096"/>
    <property type="match status" value="1"/>
</dbReference>
<sequence length="78" mass="8984">MSRMVIDDVLWDGFQKLSPKPKGRHGNDARLFMEAICSMLRTGATWRDLSRYMAIGKAFIIDIIIGLKKAILLPYWQN</sequence>
<accession>A0A2S6EYY0</accession>